<dbReference type="InterPro" id="IPR013103">
    <property type="entry name" value="RVT_2"/>
</dbReference>
<organism evidence="3 4">
    <name type="scientific">Plasmopara halstedii</name>
    <name type="common">Downy mildew of sunflower</name>
    <dbReference type="NCBI Taxonomy" id="4781"/>
    <lineage>
        <taxon>Eukaryota</taxon>
        <taxon>Sar</taxon>
        <taxon>Stramenopiles</taxon>
        <taxon>Oomycota</taxon>
        <taxon>Peronosporomycetes</taxon>
        <taxon>Peronosporales</taxon>
        <taxon>Peronosporaceae</taxon>
        <taxon>Plasmopara</taxon>
    </lineage>
</organism>
<keyword evidence="4" id="KW-1185">Reference proteome</keyword>
<reference evidence="4" key="1">
    <citation type="submission" date="2014-09" db="EMBL/GenBank/DDBJ databases">
        <authorList>
            <person name="Sharma Rahul"/>
            <person name="Thines Marco"/>
        </authorList>
    </citation>
    <scope>NUCLEOTIDE SEQUENCE [LARGE SCALE GENOMIC DNA]</scope>
</reference>
<dbReference type="STRING" id="4781.A0A0P1AZF5"/>
<feature type="compositionally biased region" description="Basic and acidic residues" evidence="1">
    <location>
        <begin position="10"/>
        <end position="30"/>
    </location>
</feature>
<dbReference type="GeneID" id="36398904"/>
<dbReference type="RefSeq" id="XP_024583569.1">
    <property type="nucleotide sequence ID" value="XM_024718141.1"/>
</dbReference>
<dbReference type="EMBL" id="CCYD01002371">
    <property type="protein sequence ID" value="CEG47200.1"/>
    <property type="molecule type" value="Genomic_DNA"/>
</dbReference>
<dbReference type="AlphaFoldDB" id="A0A0P1AZF5"/>
<feature type="domain" description="Reverse transcriptase Ty1/copia-type" evidence="2">
    <location>
        <begin position="85"/>
        <end position="161"/>
    </location>
</feature>
<name>A0A0P1AZF5_PLAHL</name>
<evidence type="ECO:0000256" key="1">
    <source>
        <dbReference type="SAM" id="MobiDB-lite"/>
    </source>
</evidence>
<dbReference type="Pfam" id="PF07727">
    <property type="entry name" value="RVT_2"/>
    <property type="match status" value="1"/>
</dbReference>
<protein>
    <submittedName>
        <fullName evidence="3">Polyprotein</fullName>
    </submittedName>
</protein>
<dbReference type="OrthoDB" id="122196at2759"/>
<proteinExistence type="predicted"/>
<sequence length="164" mass="18843">MEYHQPTQVQHEDRSVFRPEVERTRARRDPVLMIRNGSEDEESAKGSEGPLTPKRARIDEDGLIAEAVLVNAVNIDDDTTYQLENQTWILKPRGKIKRTIGSRWVFAKKRDQNGDVARYKALLVAKGFKQKHGVDFLETYSPVANMNSIRIILAVRAECDYQME</sequence>
<evidence type="ECO:0000313" key="3">
    <source>
        <dbReference type="EMBL" id="CEG47200.1"/>
    </source>
</evidence>
<dbReference type="Proteomes" id="UP000054928">
    <property type="component" value="Unassembled WGS sequence"/>
</dbReference>
<accession>A0A0P1AZF5</accession>
<feature type="region of interest" description="Disordered" evidence="1">
    <location>
        <begin position="1"/>
        <end position="55"/>
    </location>
</feature>
<evidence type="ECO:0000259" key="2">
    <source>
        <dbReference type="Pfam" id="PF07727"/>
    </source>
</evidence>
<evidence type="ECO:0000313" key="4">
    <source>
        <dbReference type="Proteomes" id="UP000054928"/>
    </source>
</evidence>